<organism evidence="2 3">
    <name type="scientific">Halohasta litchfieldiae</name>
    <dbReference type="NCBI Taxonomy" id="1073996"/>
    <lineage>
        <taxon>Archaea</taxon>
        <taxon>Methanobacteriati</taxon>
        <taxon>Methanobacteriota</taxon>
        <taxon>Stenosarchaea group</taxon>
        <taxon>Halobacteria</taxon>
        <taxon>Halobacteriales</taxon>
        <taxon>Haloferacaceae</taxon>
        <taxon>Halohasta</taxon>
    </lineage>
</organism>
<sequence>MVRMGSRVTSPNGPISTDENDENDESTANISDFNKDDESTAKLGDVLSGRLAAVDIDSVEAVRDTRER</sequence>
<dbReference type="Proteomes" id="UP000198888">
    <property type="component" value="Unassembled WGS sequence"/>
</dbReference>
<evidence type="ECO:0000313" key="3">
    <source>
        <dbReference type="Proteomes" id="UP000198888"/>
    </source>
</evidence>
<dbReference type="STRING" id="1073996.SAMN05444271_103106"/>
<evidence type="ECO:0000256" key="1">
    <source>
        <dbReference type="SAM" id="MobiDB-lite"/>
    </source>
</evidence>
<name>A0A1H6S7B0_9EURY</name>
<accession>A0A2H4Q4Q7</accession>
<dbReference type="EMBL" id="FNYR01000003">
    <property type="protein sequence ID" value="SEI59312.1"/>
    <property type="molecule type" value="Genomic_DNA"/>
</dbReference>
<accession>A0A1H6S7B0</accession>
<feature type="compositionally biased region" description="Polar residues" evidence="1">
    <location>
        <begin position="7"/>
        <end position="17"/>
    </location>
</feature>
<evidence type="ECO:0000313" key="2">
    <source>
        <dbReference type="EMBL" id="SEI59312.1"/>
    </source>
</evidence>
<proteinExistence type="predicted"/>
<gene>
    <name evidence="2" type="ORF">SAMN05444271_103106</name>
</gene>
<keyword evidence="3" id="KW-1185">Reference proteome</keyword>
<feature type="region of interest" description="Disordered" evidence="1">
    <location>
        <begin position="1"/>
        <end position="37"/>
    </location>
</feature>
<reference evidence="2 3" key="1">
    <citation type="submission" date="2016-10" db="EMBL/GenBank/DDBJ databases">
        <authorList>
            <person name="de Groot N.N."/>
        </authorList>
    </citation>
    <scope>NUCLEOTIDE SEQUENCE [LARGE SCALE GENOMIC DNA]</scope>
    <source>
        <strain evidence="2 3">DSM 22187</strain>
    </source>
</reference>
<dbReference type="KEGG" id="hae:halTADL_2584"/>
<dbReference type="AlphaFoldDB" id="A0A1H6S7B0"/>
<protein>
    <submittedName>
        <fullName evidence="2">Uncharacterized protein</fullName>
    </submittedName>
</protein>